<dbReference type="AlphaFoldDB" id="B9RRF5"/>
<dbReference type="eggNOG" id="KOG0939">
    <property type="taxonomic scope" value="Eukaryota"/>
</dbReference>
<dbReference type="Proteomes" id="UP000008311">
    <property type="component" value="Unassembled WGS sequence"/>
</dbReference>
<organism evidence="1 2">
    <name type="scientific">Ricinus communis</name>
    <name type="common">Castor bean</name>
    <dbReference type="NCBI Taxonomy" id="3988"/>
    <lineage>
        <taxon>Eukaryota</taxon>
        <taxon>Viridiplantae</taxon>
        <taxon>Streptophyta</taxon>
        <taxon>Embryophyta</taxon>
        <taxon>Tracheophyta</taxon>
        <taxon>Spermatophyta</taxon>
        <taxon>Magnoliopsida</taxon>
        <taxon>eudicotyledons</taxon>
        <taxon>Gunneridae</taxon>
        <taxon>Pentapetalae</taxon>
        <taxon>rosids</taxon>
        <taxon>fabids</taxon>
        <taxon>Malpighiales</taxon>
        <taxon>Euphorbiaceae</taxon>
        <taxon>Acalyphoideae</taxon>
        <taxon>Acalypheae</taxon>
        <taxon>Ricinus</taxon>
    </lineage>
</organism>
<dbReference type="OrthoDB" id="1093005at2759"/>
<protein>
    <submittedName>
        <fullName evidence="1">Uncharacterized protein</fullName>
    </submittedName>
</protein>
<dbReference type="InParanoid" id="B9RRF5"/>
<sequence>MESDGEVLVFIDTNIGTHIAASVSPDITAADFKRELEREHLSFFPTLGEIKAHVLMVRRKSCFYHLTESLPIKYAFQGLKGTWFLHVKVQPSSNVDKPGSSHDVAARSDNHFSDGSIVTPSATNTKKNNKHKYKQKIRDLLCVRPPANEFWKTASISYNGKKNKSVIQFIENRLDDIKESLNLNEEDAGVAADESVVFQMSRNKVRPVIGSSILLAETPQERSEEVGIVDINGNLSELNSESKCCDPRSSKITSVAIEGELEKRPRGRRGDIYSAAQAYSIAQFSTITPPRTMHASCSTDNPGSSGNKLERTAAVGRRILIAADNLRLSENRQSPIISFCRFRDSPSMSSISRMSMFEISDNDD</sequence>
<keyword evidence="2" id="KW-1185">Reference proteome</keyword>
<name>B9RRF5_RICCO</name>
<dbReference type="STRING" id="3988.B9RRF5"/>
<reference evidence="2" key="1">
    <citation type="journal article" date="2010" name="Nat. Biotechnol.">
        <title>Draft genome sequence of the oilseed species Ricinus communis.</title>
        <authorList>
            <person name="Chan A.P."/>
            <person name="Crabtree J."/>
            <person name="Zhao Q."/>
            <person name="Lorenzi H."/>
            <person name="Orvis J."/>
            <person name="Puiu D."/>
            <person name="Melake-Berhan A."/>
            <person name="Jones K.M."/>
            <person name="Redman J."/>
            <person name="Chen G."/>
            <person name="Cahoon E.B."/>
            <person name="Gedil M."/>
            <person name="Stanke M."/>
            <person name="Haas B.J."/>
            <person name="Wortman J.R."/>
            <person name="Fraser-Liggett C.M."/>
            <person name="Ravel J."/>
            <person name="Rabinowicz P.D."/>
        </authorList>
    </citation>
    <scope>NUCLEOTIDE SEQUENCE [LARGE SCALE GENOMIC DNA]</scope>
    <source>
        <strain evidence="2">cv. Hale</strain>
    </source>
</reference>
<accession>B9RRF5</accession>
<proteinExistence type="predicted"/>
<dbReference type="EMBL" id="EQ973803">
    <property type="protein sequence ID" value="EEF46071.1"/>
    <property type="molecule type" value="Genomic_DNA"/>
</dbReference>
<dbReference type="KEGG" id="rcu:8281227"/>
<gene>
    <name evidence="1" type="ORF">RCOM_1189860</name>
</gene>
<evidence type="ECO:0000313" key="1">
    <source>
        <dbReference type="EMBL" id="EEF46071.1"/>
    </source>
</evidence>
<evidence type="ECO:0000313" key="2">
    <source>
        <dbReference type="Proteomes" id="UP000008311"/>
    </source>
</evidence>